<evidence type="ECO:0000256" key="4">
    <source>
        <dbReference type="ARBA" id="ARBA00022989"/>
    </source>
</evidence>
<gene>
    <name evidence="8" type="ORF">GWK16_03790</name>
</gene>
<dbReference type="Proteomes" id="UP000548582">
    <property type="component" value="Unassembled WGS sequence"/>
</dbReference>
<evidence type="ECO:0000256" key="1">
    <source>
        <dbReference type="ARBA" id="ARBA00004141"/>
    </source>
</evidence>
<feature type="transmembrane region" description="Helical" evidence="6">
    <location>
        <begin position="37"/>
        <end position="57"/>
    </location>
</feature>
<dbReference type="InterPro" id="IPR000620">
    <property type="entry name" value="EamA_dom"/>
</dbReference>
<dbReference type="Pfam" id="PF00892">
    <property type="entry name" value="EamA"/>
    <property type="match status" value="2"/>
</dbReference>
<feature type="transmembrane region" description="Helical" evidence="6">
    <location>
        <begin position="127"/>
        <end position="148"/>
    </location>
</feature>
<dbReference type="EMBL" id="JABBKX010000001">
    <property type="protein sequence ID" value="NMJ40348.1"/>
    <property type="molecule type" value="Genomic_DNA"/>
</dbReference>
<name>A0A848EAP1_9PROT</name>
<feature type="transmembrane region" description="Helical" evidence="6">
    <location>
        <begin position="214"/>
        <end position="235"/>
    </location>
</feature>
<feature type="transmembrane region" description="Helical" evidence="6">
    <location>
        <begin position="69"/>
        <end position="91"/>
    </location>
</feature>
<evidence type="ECO:0000256" key="3">
    <source>
        <dbReference type="ARBA" id="ARBA00022692"/>
    </source>
</evidence>
<evidence type="ECO:0000313" key="8">
    <source>
        <dbReference type="EMBL" id="NMJ40348.1"/>
    </source>
</evidence>
<organism evidence="8 9">
    <name type="scientific">Neoroseomonas marina</name>
    <dbReference type="NCBI Taxonomy" id="1232220"/>
    <lineage>
        <taxon>Bacteria</taxon>
        <taxon>Pseudomonadati</taxon>
        <taxon>Pseudomonadota</taxon>
        <taxon>Alphaproteobacteria</taxon>
        <taxon>Acetobacterales</taxon>
        <taxon>Acetobacteraceae</taxon>
        <taxon>Neoroseomonas</taxon>
    </lineage>
</organism>
<dbReference type="RefSeq" id="WP_170052598.1">
    <property type="nucleotide sequence ID" value="NZ_JABBKX010000001.1"/>
</dbReference>
<feature type="transmembrane region" description="Helical" evidence="6">
    <location>
        <begin position="154"/>
        <end position="173"/>
    </location>
</feature>
<keyword evidence="4 6" id="KW-1133">Transmembrane helix</keyword>
<comment type="subcellular location">
    <subcellularLocation>
        <location evidence="1">Membrane</location>
        <topology evidence="1">Multi-pass membrane protein</topology>
    </subcellularLocation>
</comment>
<reference evidence="8 9" key="1">
    <citation type="submission" date="2020-03" db="EMBL/GenBank/DDBJ databases">
        <authorList>
            <person name="Sun Q."/>
        </authorList>
    </citation>
    <scope>NUCLEOTIDE SEQUENCE [LARGE SCALE GENOMIC DNA]</scope>
    <source>
        <strain evidence="8 9">JC162</strain>
    </source>
</reference>
<evidence type="ECO:0000256" key="2">
    <source>
        <dbReference type="ARBA" id="ARBA00007362"/>
    </source>
</evidence>
<evidence type="ECO:0000256" key="5">
    <source>
        <dbReference type="ARBA" id="ARBA00023136"/>
    </source>
</evidence>
<dbReference type="AlphaFoldDB" id="A0A848EAP1"/>
<evidence type="ECO:0000313" key="9">
    <source>
        <dbReference type="Proteomes" id="UP000548582"/>
    </source>
</evidence>
<keyword evidence="3 6" id="KW-0812">Transmembrane</keyword>
<keyword evidence="9" id="KW-1185">Reference proteome</keyword>
<dbReference type="GO" id="GO:0016020">
    <property type="term" value="C:membrane"/>
    <property type="evidence" value="ECO:0007669"/>
    <property type="project" value="UniProtKB-SubCell"/>
</dbReference>
<comment type="caution">
    <text evidence="8">The sequence shown here is derived from an EMBL/GenBank/DDBJ whole genome shotgun (WGS) entry which is preliminary data.</text>
</comment>
<feature type="transmembrane region" description="Helical" evidence="6">
    <location>
        <begin position="247"/>
        <end position="264"/>
    </location>
</feature>
<feature type="transmembrane region" description="Helical" evidence="6">
    <location>
        <begin position="270"/>
        <end position="287"/>
    </location>
</feature>
<feature type="transmembrane region" description="Helical" evidence="6">
    <location>
        <begin position="97"/>
        <end position="118"/>
    </location>
</feature>
<proteinExistence type="inferred from homology"/>
<feature type="domain" description="EamA" evidence="7">
    <location>
        <begin position="13"/>
        <end position="142"/>
    </location>
</feature>
<protein>
    <submittedName>
        <fullName evidence="8">DMT family transporter</fullName>
    </submittedName>
</protein>
<keyword evidence="5 6" id="KW-0472">Membrane</keyword>
<feature type="domain" description="EamA" evidence="7">
    <location>
        <begin position="153"/>
        <end position="287"/>
    </location>
</feature>
<accession>A0A848EAP1</accession>
<dbReference type="SUPFAM" id="SSF103481">
    <property type="entry name" value="Multidrug resistance efflux transporter EmrE"/>
    <property type="match status" value="2"/>
</dbReference>
<sequence length="295" mass="30099">MEPLTGLALWLRLLTIAALWGAAFPLIRYLAAYLPPFALAGLRGAMAAVAVFLFLWFRRELRGISRSVLITSLVLGLLSGVIPNTLLPMALQRMEAAPASLVQAAGPLIVTLLAALLLKGETPTPRMLAGIGLGFLGISLVVGAGGLGGASATGALLVLAATFSYALSTIWVRRANRGPAAALALGQQAVSGILSGSLALAVDGTGPLAQPPQVWVVAVILAIFATAVPLTLFLGLAMRARAADSAMVGYLQPVFATAIAAAWLGEVPSWHVMAGGGVVLASVWLVTSGGGPRRG</sequence>
<evidence type="ECO:0000259" key="7">
    <source>
        <dbReference type="Pfam" id="PF00892"/>
    </source>
</evidence>
<evidence type="ECO:0000256" key="6">
    <source>
        <dbReference type="SAM" id="Phobius"/>
    </source>
</evidence>
<dbReference type="PANTHER" id="PTHR32322:SF2">
    <property type="entry name" value="EAMA DOMAIN-CONTAINING PROTEIN"/>
    <property type="match status" value="1"/>
</dbReference>
<dbReference type="InterPro" id="IPR050638">
    <property type="entry name" value="AA-Vitamin_Transporters"/>
</dbReference>
<feature type="transmembrane region" description="Helical" evidence="6">
    <location>
        <begin position="180"/>
        <end position="202"/>
    </location>
</feature>
<comment type="similarity">
    <text evidence="2">Belongs to the EamA transporter family.</text>
</comment>
<dbReference type="PANTHER" id="PTHR32322">
    <property type="entry name" value="INNER MEMBRANE TRANSPORTER"/>
    <property type="match status" value="1"/>
</dbReference>
<dbReference type="InterPro" id="IPR037185">
    <property type="entry name" value="EmrE-like"/>
</dbReference>